<keyword evidence="3 4" id="KW-0687">Ribonucleoprotein</keyword>
<dbReference type="InterPro" id="IPR001648">
    <property type="entry name" value="Ribosomal_bS18"/>
</dbReference>
<dbReference type="GO" id="GO:0006412">
    <property type="term" value="P:translation"/>
    <property type="evidence" value="ECO:0007669"/>
    <property type="project" value="UniProtKB-UniRule"/>
</dbReference>
<dbReference type="SUPFAM" id="SSF46911">
    <property type="entry name" value="Ribosomal protein S18"/>
    <property type="match status" value="1"/>
</dbReference>
<comment type="function">
    <text evidence="4">Binds as a heterodimer with protein bS6 to the central domain of the 16S rRNA, where it helps stabilize the platform of the 30S subunit.</text>
</comment>
<dbReference type="NCBIfam" id="TIGR00165">
    <property type="entry name" value="S18"/>
    <property type="match status" value="1"/>
</dbReference>
<accession>A0A1F5WD78</accession>
<evidence type="ECO:0000256" key="2">
    <source>
        <dbReference type="ARBA" id="ARBA00022980"/>
    </source>
</evidence>
<dbReference type="AlphaFoldDB" id="A0A1F5WD78"/>
<proteinExistence type="inferred from homology"/>
<protein>
    <recommendedName>
        <fullName evidence="4">Small ribosomal subunit protein bS18</fullName>
    </recommendedName>
</protein>
<dbReference type="Gene3D" id="4.10.640.10">
    <property type="entry name" value="Ribosomal protein S18"/>
    <property type="match status" value="1"/>
</dbReference>
<comment type="subunit">
    <text evidence="4">Part of the 30S ribosomal subunit. Forms a tight heterodimer with protein bS6.</text>
</comment>
<name>A0A1F5WD78_9BACT</name>
<dbReference type="STRING" id="1798331.A2W57_03780"/>
<keyword evidence="2 4" id="KW-0689">Ribosomal protein</keyword>
<evidence type="ECO:0000256" key="4">
    <source>
        <dbReference type="HAMAP-Rule" id="MF_00270"/>
    </source>
</evidence>
<evidence type="ECO:0000256" key="5">
    <source>
        <dbReference type="RuleBase" id="RU003910"/>
    </source>
</evidence>
<dbReference type="PANTHER" id="PTHR13479:SF40">
    <property type="entry name" value="SMALL RIBOSOMAL SUBUNIT PROTEIN BS18M"/>
    <property type="match status" value="1"/>
</dbReference>
<evidence type="ECO:0000313" key="7">
    <source>
        <dbReference type="Proteomes" id="UP000178276"/>
    </source>
</evidence>
<organism evidence="6 7">
    <name type="scientific">Candidatus Giovannonibacteria bacterium RIFCSPHIGHO2_02_43_16</name>
    <dbReference type="NCBI Taxonomy" id="1798331"/>
    <lineage>
        <taxon>Bacteria</taxon>
        <taxon>Candidatus Giovannoniibacteriota</taxon>
    </lineage>
</organism>
<dbReference type="Proteomes" id="UP000178276">
    <property type="component" value="Unassembled WGS sequence"/>
</dbReference>
<keyword evidence="4" id="KW-0694">RNA-binding</keyword>
<keyword evidence="4" id="KW-0699">rRNA-binding</keyword>
<sequence length="74" mass="8843">MRYHSKNIEKQCHFCTSNVKRVDYKDTLVLKRFLDPQYKIMPKRKSGLCSLHQRKLARAVKRARVIALLPFIVR</sequence>
<dbReference type="EMBL" id="MFHJ01000033">
    <property type="protein sequence ID" value="OGF73574.1"/>
    <property type="molecule type" value="Genomic_DNA"/>
</dbReference>
<dbReference type="Pfam" id="PF01084">
    <property type="entry name" value="Ribosomal_S18"/>
    <property type="match status" value="1"/>
</dbReference>
<dbReference type="GO" id="GO:0070181">
    <property type="term" value="F:small ribosomal subunit rRNA binding"/>
    <property type="evidence" value="ECO:0007669"/>
    <property type="project" value="TreeGrafter"/>
</dbReference>
<dbReference type="GO" id="GO:0022627">
    <property type="term" value="C:cytosolic small ribosomal subunit"/>
    <property type="evidence" value="ECO:0007669"/>
    <property type="project" value="TreeGrafter"/>
</dbReference>
<dbReference type="PRINTS" id="PR00974">
    <property type="entry name" value="RIBOSOMALS18"/>
</dbReference>
<dbReference type="PANTHER" id="PTHR13479">
    <property type="entry name" value="30S RIBOSOMAL PROTEIN S18"/>
    <property type="match status" value="1"/>
</dbReference>
<dbReference type="GO" id="GO:0003735">
    <property type="term" value="F:structural constituent of ribosome"/>
    <property type="evidence" value="ECO:0007669"/>
    <property type="project" value="InterPro"/>
</dbReference>
<comment type="similarity">
    <text evidence="1 4 5">Belongs to the bacterial ribosomal protein bS18 family.</text>
</comment>
<comment type="caution">
    <text evidence="6">The sequence shown here is derived from an EMBL/GenBank/DDBJ whole genome shotgun (WGS) entry which is preliminary data.</text>
</comment>
<dbReference type="InterPro" id="IPR036870">
    <property type="entry name" value="Ribosomal_bS18_sf"/>
</dbReference>
<evidence type="ECO:0000313" key="6">
    <source>
        <dbReference type="EMBL" id="OGF73574.1"/>
    </source>
</evidence>
<evidence type="ECO:0000256" key="3">
    <source>
        <dbReference type="ARBA" id="ARBA00023274"/>
    </source>
</evidence>
<dbReference type="HAMAP" id="MF_00270">
    <property type="entry name" value="Ribosomal_bS18"/>
    <property type="match status" value="1"/>
</dbReference>
<reference evidence="6 7" key="1">
    <citation type="journal article" date="2016" name="Nat. Commun.">
        <title>Thousands of microbial genomes shed light on interconnected biogeochemical processes in an aquifer system.</title>
        <authorList>
            <person name="Anantharaman K."/>
            <person name="Brown C.T."/>
            <person name="Hug L.A."/>
            <person name="Sharon I."/>
            <person name="Castelle C.J."/>
            <person name="Probst A.J."/>
            <person name="Thomas B.C."/>
            <person name="Singh A."/>
            <person name="Wilkins M.J."/>
            <person name="Karaoz U."/>
            <person name="Brodie E.L."/>
            <person name="Williams K.H."/>
            <person name="Hubbard S.S."/>
            <person name="Banfield J.F."/>
        </authorList>
    </citation>
    <scope>NUCLEOTIDE SEQUENCE [LARGE SCALE GENOMIC DNA]</scope>
</reference>
<evidence type="ECO:0000256" key="1">
    <source>
        <dbReference type="ARBA" id="ARBA00005589"/>
    </source>
</evidence>
<gene>
    <name evidence="4" type="primary">rpsR</name>
    <name evidence="6" type="ORF">A2W57_03780</name>
</gene>